<dbReference type="Proteomes" id="UP001230188">
    <property type="component" value="Unassembled WGS sequence"/>
</dbReference>
<keyword evidence="6" id="KW-0732">Signal</keyword>
<dbReference type="Pfam" id="PF21138">
    <property type="entry name" value="SMUBP-2_HCS1_1B"/>
    <property type="match status" value="1"/>
</dbReference>
<feature type="domain" description="DNA2/NAM7 helicase-like C-terminal" evidence="8">
    <location>
        <begin position="433"/>
        <end position="627"/>
    </location>
</feature>
<dbReference type="GO" id="GO:0005524">
    <property type="term" value="F:ATP binding"/>
    <property type="evidence" value="ECO:0007669"/>
    <property type="project" value="UniProtKB-KW"/>
</dbReference>
<feature type="domain" description="DNA2/NAM7 helicase helicase" evidence="7">
    <location>
        <begin position="233"/>
        <end position="343"/>
    </location>
</feature>
<dbReference type="GO" id="GO:0005694">
    <property type="term" value="C:chromosome"/>
    <property type="evidence" value="ECO:0007669"/>
    <property type="project" value="UniProtKB-ARBA"/>
</dbReference>
<reference evidence="10" key="1">
    <citation type="submission" date="2023-01" db="EMBL/GenBank/DDBJ databases">
        <title>Metagenome sequencing of chrysophaentin producing Chrysophaeum taylorii.</title>
        <authorList>
            <person name="Davison J."/>
            <person name="Bewley C."/>
        </authorList>
    </citation>
    <scope>NUCLEOTIDE SEQUENCE</scope>
    <source>
        <strain evidence="10">NIES-1699</strain>
    </source>
</reference>
<evidence type="ECO:0000256" key="4">
    <source>
        <dbReference type="ARBA" id="ARBA00022806"/>
    </source>
</evidence>
<keyword evidence="5" id="KW-0067">ATP-binding</keyword>
<dbReference type="FunFam" id="3.40.50.300:FF:000326">
    <property type="entry name" value="P-loop containing nucleoside triphosphate hydrolase"/>
    <property type="match status" value="1"/>
</dbReference>
<evidence type="ECO:0000259" key="7">
    <source>
        <dbReference type="Pfam" id="PF13086"/>
    </source>
</evidence>
<dbReference type="InterPro" id="IPR041677">
    <property type="entry name" value="DNA2/NAM7_AAA_11"/>
</dbReference>
<keyword evidence="11" id="KW-1185">Reference proteome</keyword>
<dbReference type="InterPro" id="IPR050534">
    <property type="entry name" value="Coronavir_polyprotein_1ab"/>
</dbReference>
<dbReference type="GO" id="GO:0016787">
    <property type="term" value="F:hydrolase activity"/>
    <property type="evidence" value="ECO:0007669"/>
    <property type="project" value="UniProtKB-KW"/>
</dbReference>
<dbReference type="Pfam" id="PF13086">
    <property type="entry name" value="AAA_11"/>
    <property type="match status" value="2"/>
</dbReference>
<evidence type="ECO:0000313" key="10">
    <source>
        <dbReference type="EMBL" id="KAJ8599439.1"/>
    </source>
</evidence>
<feature type="domain" description="DNA2/NAM7 helicase helicase" evidence="7">
    <location>
        <begin position="350"/>
        <end position="425"/>
    </location>
</feature>
<dbReference type="InterPro" id="IPR048761">
    <property type="entry name" value="SMUBP-2_HCS1_1B"/>
</dbReference>
<dbReference type="Gene3D" id="2.40.30.270">
    <property type="match status" value="1"/>
</dbReference>
<dbReference type="EMBL" id="JAQMWT010000565">
    <property type="protein sequence ID" value="KAJ8599439.1"/>
    <property type="molecule type" value="Genomic_DNA"/>
</dbReference>
<dbReference type="PANTHER" id="PTHR43788:SF13">
    <property type="entry name" value="REGULATOR OF NONSENSE TRANSCRIPTS 1"/>
    <property type="match status" value="1"/>
</dbReference>
<comment type="caution">
    <text evidence="10">The sequence shown here is derived from an EMBL/GenBank/DDBJ whole genome shotgun (WGS) entry which is preliminary data.</text>
</comment>
<dbReference type="Gene3D" id="3.40.50.300">
    <property type="entry name" value="P-loop containing nucleotide triphosphate hydrolases"/>
    <property type="match status" value="2"/>
</dbReference>
<protein>
    <recommendedName>
        <fullName evidence="12">AAA+ ATPase domain-containing protein</fullName>
    </recommendedName>
</protein>
<evidence type="ECO:0000256" key="6">
    <source>
        <dbReference type="SAM" id="SignalP"/>
    </source>
</evidence>
<evidence type="ECO:0000313" key="11">
    <source>
        <dbReference type="Proteomes" id="UP001230188"/>
    </source>
</evidence>
<keyword evidence="4" id="KW-0347">Helicase</keyword>
<comment type="similarity">
    <text evidence="1">Belongs to the DNA2/NAM7 helicase family.</text>
</comment>
<evidence type="ECO:0008006" key="12">
    <source>
        <dbReference type="Google" id="ProtNLM"/>
    </source>
</evidence>
<dbReference type="InterPro" id="IPR047187">
    <property type="entry name" value="SF1_C_Upf1"/>
</dbReference>
<evidence type="ECO:0000256" key="3">
    <source>
        <dbReference type="ARBA" id="ARBA00022801"/>
    </source>
</evidence>
<name>A0AAD7U7V2_9STRA</name>
<feature type="signal peptide" evidence="6">
    <location>
        <begin position="1"/>
        <end position="20"/>
    </location>
</feature>
<evidence type="ECO:0000259" key="8">
    <source>
        <dbReference type="Pfam" id="PF13087"/>
    </source>
</evidence>
<feature type="chain" id="PRO_5042012717" description="AAA+ ATPase domain-containing protein" evidence="6">
    <location>
        <begin position="21"/>
        <end position="666"/>
    </location>
</feature>
<keyword evidence="3" id="KW-0378">Hydrolase</keyword>
<dbReference type="Pfam" id="PF13087">
    <property type="entry name" value="AAA_12"/>
    <property type="match status" value="1"/>
</dbReference>
<dbReference type="GO" id="GO:0043139">
    <property type="term" value="F:5'-3' DNA helicase activity"/>
    <property type="evidence" value="ECO:0007669"/>
    <property type="project" value="TreeGrafter"/>
</dbReference>
<dbReference type="InterPro" id="IPR041679">
    <property type="entry name" value="DNA2/NAM7-like_C"/>
</dbReference>
<dbReference type="PANTHER" id="PTHR43788">
    <property type="entry name" value="DNA2/NAM7 HELICASE FAMILY MEMBER"/>
    <property type="match status" value="1"/>
</dbReference>
<accession>A0AAD7U7V2</accession>
<dbReference type="AlphaFoldDB" id="A0AAD7U7V2"/>
<gene>
    <name evidence="10" type="ORF">CTAYLR_008004</name>
</gene>
<organism evidence="10 11">
    <name type="scientific">Chrysophaeum taylorii</name>
    <dbReference type="NCBI Taxonomy" id="2483200"/>
    <lineage>
        <taxon>Eukaryota</taxon>
        <taxon>Sar</taxon>
        <taxon>Stramenopiles</taxon>
        <taxon>Ochrophyta</taxon>
        <taxon>Pelagophyceae</taxon>
        <taxon>Pelagomonadales</taxon>
        <taxon>Pelagomonadaceae</taxon>
        <taxon>Chrysophaeum</taxon>
    </lineage>
</organism>
<sequence>MVWWWLVIVVGAFQSSTPKGAQVCCWAKRGRGRASKRVMEAQGEQLYSSHLRGLLREERETEEAAAKERIERWSRRRLAELGLALLELEARKKGAFFGRPVARLRRSDGEALPFHRFGTGDLVALSRKAVVVEGAVLERGAAHLDVVLAQAVEPSRGYRLDQYYSATSYERMDSAIDAVVDEVALELRRVVVQSFVGGPAWLDLANEPAAGLCRRAPSEAAARRAVARATDALDGAQREAAARALRRRVSLIVGPPGTGKTRVAAAVVAAAVRLRDAETSKRERALPSANRLKKRVLACAASNVATDNLLERLLELGVDAVRVGHPASTRPALRNATLDARARRLGVSRRRILGDADVVVASCVGAGHAVLDEHDEPLCFGLVVVDEASQATEPACLVPVATASGASQLVLVGDHNQLPPTVVSRAAHRGGLGTSLFARLVAGGLGTSLLSRQYRMHPTLNAYSSTRFYASRVLTDPLVERQRRSVPPPRGFDWPTPHEPLAFVPIIASPERQGSGDSYVNDGEVAAVVRTVVNLAAAGDVGPDDIGIVTPYAAQARAIADALLFANLITLPEVATVDAYQGREKDVIIISTVRSNRDQTLGFLADFRRLNVALTRARHALICFGDAHTLRADRHWAAFVTFCDDLDCRCPPLDDDDDDDGAVLGR</sequence>
<proteinExistence type="inferred from homology"/>
<feature type="domain" description="Helicase SMUBP-2/HCS1 1B" evidence="9">
    <location>
        <begin position="54"/>
        <end position="129"/>
    </location>
</feature>
<dbReference type="CDD" id="cd18808">
    <property type="entry name" value="SF1_C_Upf1"/>
    <property type="match status" value="1"/>
</dbReference>
<evidence type="ECO:0000256" key="5">
    <source>
        <dbReference type="ARBA" id="ARBA00022840"/>
    </source>
</evidence>
<dbReference type="SUPFAM" id="SSF52540">
    <property type="entry name" value="P-loop containing nucleoside triphosphate hydrolases"/>
    <property type="match status" value="1"/>
</dbReference>
<evidence type="ECO:0000256" key="1">
    <source>
        <dbReference type="ARBA" id="ARBA00007913"/>
    </source>
</evidence>
<keyword evidence="2" id="KW-0547">Nucleotide-binding</keyword>
<dbReference type="InterPro" id="IPR027417">
    <property type="entry name" value="P-loop_NTPase"/>
</dbReference>
<dbReference type="GO" id="GO:0003723">
    <property type="term" value="F:RNA binding"/>
    <property type="evidence" value="ECO:0007669"/>
    <property type="project" value="InterPro"/>
</dbReference>
<evidence type="ECO:0000259" key="9">
    <source>
        <dbReference type="Pfam" id="PF21138"/>
    </source>
</evidence>
<evidence type="ECO:0000256" key="2">
    <source>
        <dbReference type="ARBA" id="ARBA00022741"/>
    </source>
</evidence>